<sequence length="94" mass="10539">MLLAGFCFVAIEPAWSLPSPDDQPEEVLRTEIITGARSPIDGKPISASEYAQLQTELQTPASSRPQLGRAIEKNLNLLRLRKFIKTFFPFLPVR</sequence>
<dbReference type="AlphaFoldDB" id="A0A2T1E3M3"/>
<evidence type="ECO:0000313" key="1">
    <source>
        <dbReference type="EMBL" id="PSB27326.1"/>
    </source>
</evidence>
<name>A0A2T1E3M3_9CYAN</name>
<dbReference type="EMBL" id="PVWK01000095">
    <property type="protein sequence ID" value="PSB27326.1"/>
    <property type="molecule type" value="Genomic_DNA"/>
</dbReference>
<protein>
    <recommendedName>
        <fullName evidence="3">Glutathione S-transferase</fullName>
    </recommendedName>
</protein>
<reference evidence="1 2" key="2">
    <citation type="submission" date="2018-03" db="EMBL/GenBank/DDBJ databases">
        <title>The ancient ancestry and fast evolution of plastids.</title>
        <authorList>
            <person name="Moore K.R."/>
            <person name="Magnabosco C."/>
            <person name="Momper L."/>
            <person name="Gold D.A."/>
            <person name="Bosak T."/>
            <person name="Fournier G.P."/>
        </authorList>
    </citation>
    <scope>NUCLEOTIDE SEQUENCE [LARGE SCALE GENOMIC DNA]</scope>
    <source>
        <strain evidence="1 2">ULC18</strain>
    </source>
</reference>
<dbReference type="Proteomes" id="UP000239576">
    <property type="component" value="Unassembled WGS sequence"/>
</dbReference>
<gene>
    <name evidence="1" type="ORF">C7B82_16640</name>
</gene>
<comment type="caution">
    <text evidence="1">The sequence shown here is derived from an EMBL/GenBank/DDBJ whole genome shotgun (WGS) entry which is preliminary data.</text>
</comment>
<evidence type="ECO:0000313" key="2">
    <source>
        <dbReference type="Proteomes" id="UP000239576"/>
    </source>
</evidence>
<organism evidence="1 2">
    <name type="scientific">Stenomitos frigidus ULC18</name>
    <dbReference type="NCBI Taxonomy" id="2107698"/>
    <lineage>
        <taxon>Bacteria</taxon>
        <taxon>Bacillati</taxon>
        <taxon>Cyanobacteriota</taxon>
        <taxon>Cyanophyceae</taxon>
        <taxon>Leptolyngbyales</taxon>
        <taxon>Leptolyngbyaceae</taxon>
        <taxon>Stenomitos</taxon>
    </lineage>
</organism>
<proteinExistence type="predicted"/>
<keyword evidence="2" id="KW-1185">Reference proteome</keyword>
<dbReference type="OrthoDB" id="515557at2"/>
<accession>A0A2T1E3M3</accession>
<reference evidence="2" key="1">
    <citation type="submission" date="2018-02" db="EMBL/GenBank/DDBJ databases">
        <authorList>
            <person name="Moore K."/>
            <person name="Momper L."/>
        </authorList>
    </citation>
    <scope>NUCLEOTIDE SEQUENCE [LARGE SCALE GENOMIC DNA]</scope>
    <source>
        <strain evidence="2">ULC18</strain>
    </source>
</reference>
<evidence type="ECO:0008006" key="3">
    <source>
        <dbReference type="Google" id="ProtNLM"/>
    </source>
</evidence>